<sequence length="29" mass="3672">MFLRFVLFDSNESSRFETNCWSRILCWFH</sequence>
<gene>
    <name evidence="1" type="ORF">MARPO_0131s0019</name>
</gene>
<dbReference type="Proteomes" id="UP000244005">
    <property type="component" value="Unassembled WGS sequence"/>
</dbReference>
<dbReference type="AlphaFoldDB" id="A0A2R6W839"/>
<evidence type="ECO:0000313" key="2">
    <source>
        <dbReference type="Proteomes" id="UP000244005"/>
    </source>
</evidence>
<dbReference type="EMBL" id="KZ772803">
    <property type="protein sequence ID" value="PTQ30020.1"/>
    <property type="molecule type" value="Genomic_DNA"/>
</dbReference>
<dbReference type="Gramene" id="Mp8g18850.1">
    <property type="protein sequence ID" value="Mp8g18850.1.cds"/>
    <property type="gene ID" value="Mp8g18850"/>
</dbReference>
<evidence type="ECO:0000313" key="1">
    <source>
        <dbReference type="EMBL" id="PTQ30020.1"/>
    </source>
</evidence>
<organism evidence="1 2">
    <name type="scientific">Marchantia polymorpha</name>
    <name type="common">Common liverwort</name>
    <name type="synonym">Marchantia aquatica</name>
    <dbReference type="NCBI Taxonomy" id="3197"/>
    <lineage>
        <taxon>Eukaryota</taxon>
        <taxon>Viridiplantae</taxon>
        <taxon>Streptophyta</taxon>
        <taxon>Embryophyta</taxon>
        <taxon>Marchantiophyta</taxon>
        <taxon>Marchantiopsida</taxon>
        <taxon>Marchantiidae</taxon>
        <taxon>Marchantiales</taxon>
        <taxon>Marchantiaceae</taxon>
        <taxon>Marchantia</taxon>
    </lineage>
</organism>
<reference evidence="2" key="1">
    <citation type="journal article" date="2017" name="Cell">
        <title>Insights into land plant evolution garnered from the Marchantia polymorpha genome.</title>
        <authorList>
            <person name="Bowman J.L."/>
            <person name="Kohchi T."/>
            <person name="Yamato K.T."/>
            <person name="Jenkins J."/>
            <person name="Shu S."/>
            <person name="Ishizaki K."/>
            <person name="Yamaoka S."/>
            <person name="Nishihama R."/>
            <person name="Nakamura Y."/>
            <person name="Berger F."/>
            <person name="Adam C."/>
            <person name="Aki S.S."/>
            <person name="Althoff F."/>
            <person name="Araki T."/>
            <person name="Arteaga-Vazquez M.A."/>
            <person name="Balasubrmanian S."/>
            <person name="Barry K."/>
            <person name="Bauer D."/>
            <person name="Boehm C.R."/>
            <person name="Briginshaw L."/>
            <person name="Caballero-Perez J."/>
            <person name="Catarino B."/>
            <person name="Chen F."/>
            <person name="Chiyoda S."/>
            <person name="Chovatia M."/>
            <person name="Davies K.M."/>
            <person name="Delmans M."/>
            <person name="Demura T."/>
            <person name="Dierschke T."/>
            <person name="Dolan L."/>
            <person name="Dorantes-Acosta A.E."/>
            <person name="Eklund D.M."/>
            <person name="Florent S.N."/>
            <person name="Flores-Sandoval E."/>
            <person name="Fujiyama A."/>
            <person name="Fukuzawa H."/>
            <person name="Galik B."/>
            <person name="Grimanelli D."/>
            <person name="Grimwood J."/>
            <person name="Grossniklaus U."/>
            <person name="Hamada T."/>
            <person name="Haseloff J."/>
            <person name="Hetherington A.J."/>
            <person name="Higo A."/>
            <person name="Hirakawa Y."/>
            <person name="Hundley H.N."/>
            <person name="Ikeda Y."/>
            <person name="Inoue K."/>
            <person name="Inoue S.I."/>
            <person name="Ishida S."/>
            <person name="Jia Q."/>
            <person name="Kakita M."/>
            <person name="Kanazawa T."/>
            <person name="Kawai Y."/>
            <person name="Kawashima T."/>
            <person name="Kennedy M."/>
            <person name="Kinose K."/>
            <person name="Kinoshita T."/>
            <person name="Kohara Y."/>
            <person name="Koide E."/>
            <person name="Komatsu K."/>
            <person name="Kopischke S."/>
            <person name="Kubo M."/>
            <person name="Kyozuka J."/>
            <person name="Lagercrantz U."/>
            <person name="Lin S.S."/>
            <person name="Lindquist E."/>
            <person name="Lipzen A.M."/>
            <person name="Lu C.W."/>
            <person name="De Luna E."/>
            <person name="Martienssen R.A."/>
            <person name="Minamino N."/>
            <person name="Mizutani M."/>
            <person name="Mizutani M."/>
            <person name="Mochizuki N."/>
            <person name="Monte I."/>
            <person name="Mosher R."/>
            <person name="Nagasaki H."/>
            <person name="Nakagami H."/>
            <person name="Naramoto S."/>
            <person name="Nishitani K."/>
            <person name="Ohtani M."/>
            <person name="Okamoto T."/>
            <person name="Okumura M."/>
            <person name="Phillips J."/>
            <person name="Pollak B."/>
            <person name="Reinders A."/>
            <person name="Rovekamp M."/>
            <person name="Sano R."/>
            <person name="Sawa S."/>
            <person name="Schmid M.W."/>
            <person name="Shirakawa M."/>
            <person name="Solano R."/>
            <person name="Spunde A."/>
            <person name="Suetsugu N."/>
            <person name="Sugano S."/>
            <person name="Sugiyama A."/>
            <person name="Sun R."/>
            <person name="Suzuki Y."/>
            <person name="Takenaka M."/>
            <person name="Takezawa D."/>
            <person name="Tomogane H."/>
            <person name="Tsuzuki M."/>
            <person name="Ueda T."/>
            <person name="Umeda M."/>
            <person name="Ward J.M."/>
            <person name="Watanabe Y."/>
            <person name="Yazaki K."/>
            <person name="Yokoyama R."/>
            <person name="Yoshitake Y."/>
            <person name="Yotsui I."/>
            <person name="Zachgo S."/>
            <person name="Schmutz J."/>
        </authorList>
    </citation>
    <scope>NUCLEOTIDE SEQUENCE [LARGE SCALE GENOMIC DNA]</scope>
    <source>
        <strain evidence="2">Tak-1</strain>
    </source>
</reference>
<name>A0A2R6W839_MARPO</name>
<protein>
    <submittedName>
        <fullName evidence="1">Uncharacterized protein</fullName>
    </submittedName>
</protein>
<proteinExistence type="predicted"/>
<accession>A0A2R6W839</accession>
<keyword evidence="2" id="KW-1185">Reference proteome</keyword>